<sequence length="273" mass="29485">MKPQWQEHRLQTALGSVFVRCAGAGPVILFWPSLLMDGSMWMGVAERLLARFCVVLIDSPGHGRSEPLSAPFSFDECAHCIVSILDALAIERAHFVGNSWGAMIGGTFAARYPDRIGAAILMNGTASACGARQRLEFRMLILTGRLLRGVRGPLRKRATAAFLGPTSLRTRPQVVGSVAAALKRVDFRSARWAIESVVVSRPDQASLFRGIRSPVMVVAGVEDATFPNAETRAMADAIPASTFVLIDGSAHLTGLECPEKSAELIESFIRAHD</sequence>
<keyword evidence="1" id="KW-0472">Membrane</keyword>
<protein>
    <submittedName>
        <fullName evidence="3">Putative hydrolase, alpha/beta fold family</fullName>
    </submittedName>
</protein>
<keyword evidence="1" id="KW-0812">Transmembrane</keyword>
<evidence type="ECO:0000313" key="3">
    <source>
        <dbReference type="EMBL" id="EIT70559.1"/>
    </source>
</evidence>
<reference evidence="3 4" key="1">
    <citation type="journal article" date="2012" name="J. Bacteriol.">
        <title>Genome Sequence of n-Alkane-Degrading Hydrocarboniphaga effusa Strain AP103T (ATCC BAA-332T).</title>
        <authorList>
            <person name="Chang H.K."/>
            <person name="Zylstra G.J."/>
            <person name="Chae J.C."/>
        </authorList>
    </citation>
    <scope>NUCLEOTIDE SEQUENCE [LARGE SCALE GENOMIC DNA]</scope>
    <source>
        <strain evidence="3 4">AP103</strain>
    </source>
</reference>
<evidence type="ECO:0000313" key="4">
    <source>
        <dbReference type="Proteomes" id="UP000003704"/>
    </source>
</evidence>
<dbReference type="InterPro" id="IPR029058">
    <property type="entry name" value="AB_hydrolase_fold"/>
</dbReference>
<dbReference type="EMBL" id="AKGD01000001">
    <property type="protein sequence ID" value="EIT70559.1"/>
    <property type="molecule type" value="Genomic_DNA"/>
</dbReference>
<dbReference type="OrthoDB" id="5853561at2"/>
<organism evidence="3 4">
    <name type="scientific">Hydrocarboniphaga effusa AP103</name>
    <dbReference type="NCBI Taxonomy" id="1172194"/>
    <lineage>
        <taxon>Bacteria</taxon>
        <taxon>Pseudomonadati</taxon>
        <taxon>Pseudomonadota</taxon>
        <taxon>Gammaproteobacteria</taxon>
        <taxon>Nevskiales</taxon>
        <taxon>Nevskiaceae</taxon>
        <taxon>Hydrocarboniphaga</taxon>
    </lineage>
</organism>
<accession>I7ZF93</accession>
<feature type="domain" description="AB hydrolase-1" evidence="2">
    <location>
        <begin position="26"/>
        <end position="255"/>
    </location>
</feature>
<dbReference type="InterPro" id="IPR050471">
    <property type="entry name" value="AB_hydrolase"/>
</dbReference>
<dbReference type="Gene3D" id="3.40.50.1820">
    <property type="entry name" value="alpha/beta hydrolase"/>
    <property type="match status" value="1"/>
</dbReference>
<proteinExistence type="predicted"/>
<dbReference type="PRINTS" id="PR00111">
    <property type="entry name" value="ABHYDROLASE"/>
</dbReference>
<comment type="caution">
    <text evidence="3">The sequence shown here is derived from an EMBL/GenBank/DDBJ whole genome shotgun (WGS) entry which is preliminary data.</text>
</comment>
<dbReference type="PATRIC" id="fig|1172194.4.peg.664"/>
<dbReference type="SUPFAM" id="SSF53474">
    <property type="entry name" value="alpha/beta-Hydrolases"/>
    <property type="match status" value="1"/>
</dbReference>
<dbReference type="Proteomes" id="UP000003704">
    <property type="component" value="Unassembled WGS sequence"/>
</dbReference>
<dbReference type="PANTHER" id="PTHR43433:SF5">
    <property type="entry name" value="AB HYDROLASE-1 DOMAIN-CONTAINING PROTEIN"/>
    <property type="match status" value="1"/>
</dbReference>
<evidence type="ECO:0000259" key="2">
    <source>
        <dbReference type="Pfam" id="PF00561"/>
    </source>
</evidence>
<gene>
    <name evidence="3" type="ORF">WQQ_06960</name>
</gene>
<dbReference type="GO" id="GO:0016787">
    <property type="term" value="F:hydrolase activity"/>
    <property type="evidence" value="ECO:0007669"/>
    <property type="project" value="UniProtKB-KW"/>
</dbReference>
<keyword evidence="3" id="KW-0378">Hydrolase</keyword>
<keyword evidence="1" id="KW-1133">Transmembrane helix</keyword>
<name>I7ZF93_9GAMM</name>
<dbReference type="InterPro" id="IPR000073">
    <property type="entry name" value="AB_hydrolase_1"/>
</dbReference>
<evidence type="ECO:0000256" key="1">
    <source>
        <dbReference type="SAM" id="Phobius"/>
    </source>
</evidence>
<dbReference type="RefSeq" id="WP_007183652.1">
    <property type="nucleotide sequence ID" value="NZ_AKGD01000001.1"/>
</dbReference>
<dbReference type="PANTHER" id="PTHR43433">
    <property type="entry name" value="HYDROLASE, ALPHA/BETA FOLD FAMILY PROTEIN"/>
    <property type="match status" value="1"/>
</dbReference>
<dbReference type="Pfam" id="PF00561">
    <property type="entry name" value="Abhydrolase_1"/>
    <property type="match status" value="1"/>
</dbReference>
<dbReference type="PRINTS" id="PR00412">
    <property type="entry name" value="EPOXHYDRLASE"/>
</dbReference>
<dbReference type="InterPro" id="IPR000639">
    <property type="entry name" value="Epox_hydrolase-like"/>
</dbReference>
<feature type="transmembrane region" description="Helical" evidence="1">
    <location>
        <begin position="12"/>
        <end position="32"/>
    </location>
</feature>
<dbReference type="STRING" id="1172194.WQQ_06960"/>
<keyword evidence="4" id="KW-1185">Reference proteome</keyword>
<dbReference type="AlphaFoldDB" id="I7ZF93"/>